<organism evidence="8 9">
    <name type="scientific">Engystomops pustulosus</name>
    <name type="common">Tungara frog</name>
    <name type="synonym">Physalaemus pustulosus</name>
    <dbReference type="NCBI Taxonomy" id="76066"/>
    <lineage>
        <taxon>Eukaryota</taxon>
        <taxon>Metazoa</taxon>
        <taxon>Chordata</taxon>
        <taxon>Craniata</taxon>
        <taxon>Vertebrata</taxon>
        <taxon>Euteleostomi</taxon>
        <taxon>Amphibia</taxon>
        <taxon>Batrachia</taxon>
        <taxon>Anura</taxon>
        <taxon>Neobatrachia</taxon>
        <taxon>Hyloidea</taxon>
        <taxon>Leptodactylidae</taxon>
        <taxon>Leiuperinae</taxon>
        <taxon>Engystomops</taxon>
    </lineage>
</organism>
<protein>
    <recommendedName>
        <fullName evidence="7">SOCS box domain-containing protein</fullName>
    </recommendedName>
</protein>
<dbReference type="InterPro" id="IPR002110">
    <property type="entry name" value="Ankyrin_rpt"/>
</dbReference>
<dbReference type="SMART" id="SM00969">
    <property type="entry name" value="SOCS_box"/>
    <property type="match status" value="1"/>
</dbReference>
<dbReference type="Pfam" id="PF07525">
    <property type="entry name" value="SOCS_box"/>
    <property type="match status" value="1"/>
</dbReference>
<evidence type="ECO:0000256" key="2">
    <source>
        <dbReference type="ARBA" id="ARBA00005949"/>
    </source>
</evidence>
<dbReference type="PANTHER" id="PTHR24136:SF17">
    <property type="entry name" value="ANKYRIN REPEAT AND SOCS BOX PROTEIN 9"/>
    <property type="match status" value="1"/>
</dbReference>
<dbReference type="InterPro" id="IPR036036">
    <property type="entry name" value="SOCS_box-like_dom_sf"/>
</dbReference>
<keyword evidence="4" id="KW-0833">Ubl conjugation pathway</keyword>
<dbReference type="SUPFAM" id="SSF158235">
    <property type="entry name" value="SOCS box-like"/>
    <property type="match status" value="1"/>
</dbReference>
<dbReference type="GO" id="GO:0016567">
    <property type="term" value="P:protein ubiquitination"/>
    <property type="evidence" value="ECO:0007669"/>
    <property type="project" value="TreeGrafter"/>
</dbReference>
<name>A0AAV7D338_ENGPU</name>
<feature type="repeat" description="ANK" evidence="6">
    <location>
        <begin position="194"/>
        <end position="226"/>
    </location>
</feature>
<dbReference type="FunFam" id="1.10.750.20:FF:000001">
    <property type="entry name" value="Ankyrin repeat and SOCS box containing 1"/>
    <property type="match status" value="1"/>
</dbReference>
<feature type="repeat" description="ANK" evidence="6">
    <location>
        <begin position="64"/>
        <end position="96"/>
    </location>
</feature>
<comment type="similarity">
    <text evidence="2">Belongs to the ankyrin SOCS box (ASB) family.</text>
</comment>
<evidence type="ECO:0000256" key="4">
    <source>
        <dbReference type="ARBA" id="ARBA00022786"/>
    </source>
</evidence>
<keyword evidence="3" id="KW-0677">Repeat</keyword>
<dbReference type="PROSITE" id="PS50225">
    <property type="entry name" value="SOCS"/>
    <property type="match status" value="1"/>
</dbReference>
<dbReference type="Proteomes" id="UP000824782">
    <property type="component" value="Unassembled WGS sequence"/>
</dbReference>
<feature type="repeat" description="ANK" evidence="6">
    <location>
        <begin position="162"/>
        <end position="194"/>
    </location>
</feature>
<dbReference type="SMART" id="SM00248">
    <property type="entry name" value="ANK"/>
    <property type="match status" value="6"/>
</dbReference>
<dbReference type="InterPro" id="IPR001496">
    <property type="entry name" value="SOCS_box"/>
</dbReference>
<dbReference type="Gene3D" id="1.25.40.20">
    <property type="entry name" value="Ankyrin repeat-containing domain"/>
    <property type="match status" value="1"/>
</dbReference>
<dbReference type="GO" id="GO:0045732">
    <property type="term" value="P:positive regulation of protein catabolic process"/>
    <property type="evidence" value="ECO:0007669"/>
    <property type="project" value="TreeGrafter"/>
</dbReference>
<accession>A0AAV7D338</accession>
<evidence type="ECO:0000313" key="9">
    <source>
        <dbReference type="Proteomes" id="UP000824782"/>
    </source>
</evidence>
<dbReference type="Pfam" id="PF00023">
    <property type="entry name" value="Ank"/>
    <property type="match status" value="1"/>
</dbReference>
<dbReference type="PROSITE" id="PS50088">
    <property type="entry name" value="ANK_REPEAT"/>
    <property type="match status" value="3"/>
</dbReference>
<evidence type="ECO:0000256" key="3">
    <source>
        <dbReference type="ARBA" id="ARBA00022737"/>
    </source>
</evidence>
<evidence type="ECO:0000259" key="7">
    <source>
        <dbReference type="PROSITE" id="PS50225"/>
    </source>
</evidence>
<evidence type="ECO:0000313" key="8">
    <source>
        <dbReference type="EMBL" id="KAG8590693.1"/>
    </source>
</evidence>
<gene>
    <name evidence="8" type="ORF">GDO81_006847</name>
</gene>
<dbReference type="InterPro" id="IPR036770">
    <property type="entry name" value="Ankyrin_rpt-contain_sf"/>
</dbReference>
<dbReference type="AlphaFoldDB" id="A0AAV7D338"/>
<dbReference type="Gene3D" id="1.10.750.20">
    <property type="entry name" value="SOCS box"/>
    <property type="match status" value="1"/>
</dbReference>
<dbReference type="PANTHER" id="PTHR24136">
    <property type="entry name" value="SOWAH (DROSOPHILA) HOMOLOG"/>
    <property type="match status" value="1"/>
</dbReference>
<dbReference type="FunFam" id="1.25.40.20:FF:000016">
    <property type="entry name" value="Ankyrin repeat and SOCS box containing 5"/>
    <property type="match status" value="1"/>
</dbReference>
<evidence type="ECO:0000256" key="1">
    <source>
        <dbReference type="ARBA" id="ARBA00004906"/>
    </source>
</evidence>
<dbReference type="InterPro" id="IPR051573">
    <property type="entry name" value="Ankyrin-SOCS_box_domain"/>
</dbReference>
<comment type="caution">
    <text evidence="8">The sequence shown here is derived from an EMBL/GenBank/DDBJ whole genome shotgun (WGS) entry which is preliminary data.</text>
</comment>
<keyword evidence="5 6" id="KW-0040">ANK repeat</keyword>
<comment type="pathway">
    <text evidence="1">Protein modification; protein ubiquitination.</text>
</comment>
<reference evidence="8" key="1">
    <citation type="thesis" date="2020" institute="ProQuest LLC" country="789 East Eisenhower Parkway, Ann Arbor, MI, USA">
        <title>Comparative Genomics and Chromosome Evolution.</title>
        <authorList>
            <person name="Mudd A.B."/>
        </authorList>
    </citation>
    <scope>NUCLEOTIDE SEQUENCE</scope>
    <source>
        <strain evidence="8">237g6f4</strain>
        <tissue evidence="8">Blood</tissue>
    </source>
</reference>
<dbReference type="PROSITE" id="PS50297">
    <property type="entry name" value="ANK_REP_REGION"/>
    <property type="match status" value="3"/>
</dbReference>
<dbReference type="EMBL" id="WNYA01000002">
    <property type="protein sequence ID" value="KAG8590693.1"/>
    <property type="molecule type" value="Genomic_DNA"/>
</dbReference>
<dbReference type="Pfam" id="PF12796">
    <property type="entry name" value="Ank_2"/>
    <property type="match status" value="2"/>
</dbReference>
<evidence type="ECO:0000256" key="5">
    <source>
        <dbReference type="ARBA" id="ARBA00023043"/>
    </source>
</evidence>
<dbReference type="GO" id="GO:0035556">
    <property type="term" value="P:intracellular signal transduction"/>
    <property type="evidence" value="ECO:0007669"/>
    <property type="project" value="InterPro"/>
</dbReference>
<feature type="domain" description="SOCS box" evidence="7">
    <location>
        <begin position="246"/>
        <end position="290"/>
    </location>
</feature>
<keyword evidence="9" id="KW-1185">Reference proteome</keyword>
<proteinExistence type="inferred from homology"/>
<sequence>MEPEGSRRSQDDVGQSSGLYISNPLMSDFVSDWSLLHEASIHGRQVTLNKLITQGYSVNLITADHVTPLHEACLGGHSGCATILLKHGAKVNTPNIDWRTPIFNACVSGSVSCVNLLLQHGASPHAVCEVASPIHEACKRGHTECVESLTNAGVRIEQYINHLGSPLYVACENGKVETAKRLLELGASANIGKELDSPLHVAARNGNTELANLLIDYGGNMQSKNSDGKRPSEVVPLHSSLHQFFLKREGPPTLKQICRLCIRKCFGQKQHHRICQLFLPDTLKQYLLHR</sequence>
<evidence type="ECO:0000256" key="6">
    <source>
        <dbReference type="PROSITE-ProRule" id="PRU00023"/>
    </source>
</evidence>
<dbReference type="SUPFAM" id="SSF48403">
    <property type="entry name" value="Ankyrin repeat"/>
    <property type="match status" value="1"/>
</dbReference>